<reference evidence="2" key="1">
    <citation type="journal article" date="2021" name="Nat. Commun.">
        <title>Genetic determinants of endophytism in the Arabidopsis root mycobiome.</title>
        <authorList>
            <person name="Mesny F."/>
            <person name="Miyauchi S."/>
            <person name="Thiergart T."/>
            <person name="Pickel B."/>
            <person name="Atanasova L."/>
            <person name="Karlsson M."/>
            <person name="Huettel B."/>
            <person name="Barry K.W."/>
            <person name="Haridas S."/>
            <person name="Chen C."/>
            <person name="Bauer D."/>
            <person name="Andreopoulos W."/>
            <person name="Pangilinan J."/>
            <person name="LaButti K."/>
            <person name="Riley R."/>
            <person name="Lipzen A."/>
            <person name="Clum A."/>
            <person name="Drula E."/>
            <person name="Henrissat B."/>
            <person name="Kohler A."/>
            <person name="Grigoriev I.V."/>
            <person name="Martin F.M."/>
            <person name="Hacquard S."/>
        </authorList>
    </citation>
    <scope>NUCLEOTIDE SEQUENCE</scope>
    <source>
        <strain evidence="2">MPI-CAGE-CH-0243</strain>
    </source>
</reference>
<comment type="caution">
    <text evidence="2">The sequence shown here is derived from an EMBL/GenBank/DDBJ whole genome shotgun (WGS) entry which is preliminary data.</text>
</comment>
<sequence>MEALSAVAGAVGIGGVVIQTISHLRSDIEAIQDAPADILFLKGELQELERLLSILSTHIRDSSHRALTTEAREGLKDALERCGNACSIFRDRVKKWTERSTEGSLHWVDRIYIGTLGQNKLQILIGRLETCKSAIDISINTAIFVVSTRSAEINYGIHDKVMTMDRKINQSLMSLEDNQIALNMQITEYQKLQYEDEKHSISSPWTQIIDEAEAAKEANEEFKKSLEAQKQGIQQLMGNVKATNAHVGIFNENKTGPWIQKMGDVVANGSVIGIARGVDFSSLRETTK</sequence>
<protein>
    <recommendedName>
        <fullName evidence="1">Azaphilone pigments biosynthesis cluster protein L N-terminal domain-containing protein</fullName>
    </recommendedName>
</protein>
<feature type="domain" description="Azaphilone pigments biosynthesis cluster protein L N-terminal" evidence="1">
    <location>
        <begin position="1"/>
        <end position="199"/>
    </location>
</feature>
<organism evidence="2 3">
    <name type="scientific">Dendryphion nanum</name>
    <dbReference type="NCBI Taxonomy" id="256645"/>
    <lineage>
        <taxon>Eukaryota</taxon>
        <taxon>Fungi</taxon>
        <taxon>Dikarya</taxon>
        <taxon>Ascomycota</taxon>
        <taxon>Pezizomycotina</taxon>
        <taxon>Dothideomycetes</taxon>
        <taxon>Pleosporomycetidae</taxon>
        <taxon>Pleosporales</taxon>
        <taxon>Torulaceae</taxon>
        <taxon>Dendryphion</taxon>
    </lineage>
</organism>
<dbReference type="EMBL" id="JAGMWT010000019">
    <property type="protein sequence ID" value="KAH7113284.1"/>
    <property type="molecule type" value="Genomic_DNA"/>
</dbReference>
<gene>
    <name evidence="2" type="ORF">B0J11DRAFT_595581</name>
</gene>
<dbReference type="Pfam" id="PF17111">
    <property type="entry name" value="PigL_N"/>
    <property type="match status" value="1"/>
</dbReference>
<evidence type="ECO:0000259" key="1">
    <source>
        <dbReference type="Pfam" id="PF17111"/>
    </source>
</evidence>
<evidence type="ECO:0000313" key="2">
    <source>
        <dbReference type="EMBL" id="KAH7113284.1"/>
    </source>
</evidence>
<keyword evidence="3" id="KW-1185">Reference proteome</keyword>
<dbReference type="OrthoDB" id="432483at2759"/>
<dbReference type="InterPro" id="IPR031348">
    <property type="entry name" value="PigL_N"/>
</dbReference>
<evidence type="ECO:0000313" key="3">
    <source>
        <dbReference type="Proteomes" id="UP000700596"/>
    </source>
</evidence>
<dbReference type="Proteomes" id="UP000700596">
    <property type="component" value="Unassembled WGS sequence"/>
</dbReference>
<dbReference type="AlphaFoldDB" id="A0A9P9IB64"/>
<accession>A0A9P9IB64</accession>
<name>A0A9P9IB64_9PLEO</name>
<proteinExistence type="predicted"/>